<keyword evidence="2" id="KW-1185">Reference proteome</keyword>
<dbReference type="Proteomes" id="UP000481033">
    <property type="component" value="Unassembled WGS sequence"/>
</dbReference>
<organism evidence="1 2">
    <name type="scientific">Adonisia turfae CCMR0081</name>
    <dbReference type="NCBI Taxonomy" id="2292702"/>
    <lineage>
        <taxon>Bacteria</taxon>
        <taxon>Bacillati</taxon>
        <taxon>Cyanobacteriota</taxon>
        <taxon>Adonisia</taxon>
        <taxon>Adonisia turfae</taxon>
    </lineage>
</organism>
<evidence type="ECO:0000313" key="2">
    <source>
        <dbReference type="Proteomes" id="UP000481033"/>
    </source>
</evidence>
<gene>
    <name evidence="1" type="ORF">DXZ20_16735</name>
</gene>
<accession>A0A6M0RM05</accession>
<proteinExistence type="predicted"/>
<dbReference type="RefSeq" id="WP_163660730.1">
    <property type="nucleotide sequence ID" value="NZ_QXHD01000004.1"/>
</dbReference>
<sequence length="295" mass="32403">MSKSIYELVNELPQKNLTVFALRSLDKVLPGEWENIVGFENTIRQVTGESDTALIEQIGARAIQLYNDKSEGYQRAMWLYQTIDSTGRALGQAALANKMTENVRFLSIVNRLTPKADKAQTIDLCMKLVTEIVAFCKINGIPGDSVGDFIKALGDYGGESLIRMAALVCFDGLVPLGPNFIKQTETVLGNLTPKDLDNNPAFKAIKEAVPGAKTADQLTFIGASFESVKGWMGNFVESKGITPQSVAANLKTFVDIADDKMDYFGAFLDISINYYEHTGVQTLTRRLVERAVAEI</sequence>
<evidence type="ECO:0000313" key="1">
    <source>
        <dbReference type="EMBL" id="NEZ57287.1"/>
    </source>
</evidence>
<name>A0A6M0RM05_9CYAN</name>
<reference evidence="1 2" key="1">
    <citation type="journal article" date="2020" name="Microb. Ecol.">
        <title>Ecogenomics of the Marine Benthic Filamentous Cyanobacterium Adonisia.</title>
        <authorList>
            <person name="Walter J.M."/>
            <person name="Coutinho F.H."/>
            <person name="Leomil L."/>
            <person name="Hargreaves P.I."/>
            <person name="Campeao M.E."/>
            <person name="Vieira V.V."/>
            <person name="Silva B.S."/>
            <person name="Fistarol G.O."/>
            <person name="Salomon P.S."/>
            <person name="Sawabe T."/>
            <person name="Mino S."/>
            <person name="Hosokawa M."/>
            <person name="Miyashita H."/>
            <person name="Maruyama F."/>
            <person name="van Verk M.C."/>
            <person name="Dutilh B.E."/>
            <person name="Thompson C.C."/>
            <person name="Thompson F.L."/>
        </authorList>
    </citation>
    <scope>NUCLEOTIDE SEQUENCE [LARGE SCALE GENOMIC DNA]</scope>
    <source>
        <strain evidence="1 2">CCMR0081</strain>
    </source>
</reference>
<dbReference type="EMBL" id="QXHD01000004">
    <property type="protein sequence ID" value="NEZ57287.1"/>
    <property type="molecule type" value="Genomic_DNA"/>
</dbReference>
<comment type="caution">
    <text evidence="1">The sequence shown here is derived from an EMBL/GenBank/DDBJ whole genome shotgun (WGS) entry which is preliminary data.</text>
</comment>
<dbReference type="AlphaFoldDB" id="A0A6M0RM05"/>
<protein>
    <submittedName>
        <fullName evidence="1">Uncharacterized protein</fullName>
    </submittedName>
</protein>